<dbReference type="Pfam" id="PF19619">
    <property type="entry name" value="DUF6124"/>
    <property type="match status" value="1"/>
</dbReference>
<name>A0ABY9ERG0_9PSED</name>
<gene>
    <name evidence="2" type="ORF">PSH97_17655</name>
</gene>
<evidence type="ECO:0000313" key="2">
    <source>
        <dbReference type="EMBL" id="WLG82944.1"/>
    </source>
</evidence>
<dbReference type="EMBL" id="CP117454">
    <property type="protein sequence ID" value="WLG82944.1"/>
    <property type="molecule type" value="Genomic_DNA"/>
</dbReference>
<feature type="region of interest" description="Disordered" evidence="1">
    <location>
        <begin position="1"/>
        <end position="23"/>
    </location>
</feature>
<dbReference type="RefSeq" id="WP_218394556.1">
    <property type="nucleotide sequence ID" value="NZ_CP117454.1"/>
</dbReference>
<reference evidence="2 3" key="1">
    <citation type="submission" date="2023-02" db="EMBL/GenBank/DDBJ databases">
        <title>Evolution of Hrp T3SS in non-pathogenic Pseudomonas fluorescens.</title>
        <authorList>
            <person name="Liao K."/>
            <person name="Wei H."/>
            <person name="Gu Y."/>
        </authorList>
    </citation>
    <scope>NUCLEOTIDE SEQUENCE [LARGE SCALE GENOMIC DNA]</scope>
    <source>
        <strain evidence="2 3">FP1935</strain>
    </source>
</reference>
<protein>
    <submittedName>
        <fullName evidence="2">DUF6124 family protein</fullName>
    </submittedName>
</protein>
<evidence type="ECO:0000256" key="1">
    <source>
        <dbReference type="SAM" id="MobiDB-lite"/>
    </source>
</evidence>
<dbReference type="Proteomes" id="UP001239418">
    <property type="component" value="Chromosome"/>
</dbReference>
<sequence>MFKVTPNPPEPDTDPASPYESLDSKKFHEAAERALNFYLNPAAIMNNTPRKPSTMYMVAPDVGHEALLVQTCENLASASVMASDIAALVEGTHRNTLLALQQVIMLAELAVNRMLDNFVPPK</sequence>
<feature type="compositionally biased region" description="Pro residues" evidence="1">
    <location>
        <begin position="1"/>
        <end position="10"/>
    </location>
</feature>
<evidence type="ECO:0000313" key="3">
    <source>
        <dbReference type="Proteomes" id="UP001239418"/>
    </source>
</evidence>
<organism evidence="2 3">
    <name type="scientific">Pseudomonas cucumis</name>
    <dbReference type="NCBI Taxonomy" id="2954082"/>
    <lineage>
        <taxon>Bacteria</taxon>
        <taxon>Pseudomonadati</taxon>
        <taxon>Pseudomonadota</taxon>
        <taxon>Gammaproteobacteria</taxon>
        <taxon>Pseudomonadales</taxon>
        <taxon>Pseudomonadaceae</taxon>
        <taxon>Pseudomonas</taxon>
    </lineage>
</organism>
<keyword evidence="3" id="KW-1185">Reference proteome</keyword>
<proteinExistence type="predicted"/>
<accession>A0ABY9ERG0</accession>